<dbReference type="STRING" id="419665.Maeo_1173"/>
<dbReference type="SUPFAM" id="SSF52467">
    <property type="entry name" value="DHS-like NAD/FAD-binding domain"/>
    <property type="match status" value="1"/>
</dbReference>
<dbReference type="GeneID" id="5326243"/>
<dbReference type="RefSeq" id="WP_011973882.1">
    <property type="nucleotide sequence ID" value="NC_009635.1"/>
</dbReference>
<evidence type="ECO:0000313" key="2">
    <source>
        <dbReference type="Proteomes" id="UP000001106"/>
    </source>
</evidence>
<dbReference type="Gene3D" id="3.40.50.1220">
    <property type="entry name" value="TPP-binding domain"/>
    <property type="match status" value="1"/>
</dbReference>
<dbReference type="GO" id="GO:0019385">
    <property type="term" value="P:methanogenesis, from acetate"/>
    <property type="evidence" value="ECO:0007669"/>
    <property type="project" value="InterPro"/>
</dbReference>
<dbReference type="InterPro" id="IPR003704">
    <property type="entry name" value="CdhB"/>
</dbReference>
<dbReference type="AlphaFoldDB" id="A6UW78"/>
<protein>
    <submittedName>
        <fullName evidence="1">CO dehydrogenase beta subunit/acetyl-CoA synthase epsilon subunit</fullName>
    </submittedName>
</protein>
<dbReference type="Proteomes" id="UP000001106">
    <property type="component" value="Chromosome"/>
</dbReference>
<keyword evidence="2" id="KW-1185">Reference proteome</keyword>
<dbReference type="OrthoDB" id="120588at2157"/>
<name>A6UW78_META3</name>
<dbReference type="InterPro" id="IPR029035">
    <property type="entry name" value="DHS-like_NAD/FAD-binding_dom"/>
</dbReference>
<dbReference type="EMBL" id="CP000743">
    <property type="protein sequence ID" value="ABR56750.1"/>
    <property type="molecule type" value="Genomic_DNA"/>
</dbReference>
<sequence>MIGKTTPYQPTAGTNLNHAEIVSTKLALSMIKRSKNPILIIGSKEEYNNNLLDLNIETIHTPKDMNLLLAMKKVIEQGNDLVIFSNITYYYLAQSITHLKHFSNATTLTLDRYYNPNAHYSFPNMEENEHKESIKRLIMLYKE</sequence>
<dbReference type="Pfam" id="PF02552">
    <property type="entry name" value="CO_dh"/>
    <property type="match status" value="1"/>
</dbReference>
<dbReference type="HOGENOM" id="CLU_1773184_0_0_2"/>
<dbReference type="eggNOG" id="arCOG04408">
    <property type="taxonomic scope" value="Archaea"/>
</dbReference>
<accession>A6UW78</accession>
<gene>
    <name evidence="1" type="ordered locus">Maeo_1173</name>
</gene>
<dbReference type="KEGG" id="mae:Maeo_1173"/>
<proteinExistence type="predicted"/>
<reference evidence="1" key="1">
    <citation type="submission" date="2007-06" db="EMBL/GenBank/DDBJ databases">
        <title>Complete sequence of Methanococcus aeolicus Nankai-3.</title>
        <authorList>
            <consortium name="US DOE Joint Genome Institute"/>
            <person name="Copeland A."/>
            <person name="Lucas S."/>
            <person name="Lapidus A."/>
            <person name="Barry K."/>
            <person name="Glavina del Rio T."/>
            <person name="Dalin E."/>
            <person name="Tice H."/>
            <person name="Pitluck S."/>
            <person name="Chain P."/>
            <person name="Malfatti S."/>
            <person name="Shin M."/>
            <person name="Vergez L."/>
            <person name="Schmutz J."/>
            <person name="Larimer F."/>
            <person name="Land M."/>
            <person name="Hauser L."/>
            <person name="Kyrpides N."/>
            <person name="Lykidis A."/>
            <person name="Sieprawska-Lupa M."/>
            <person name="Whitman W.B."/>
            <person name="Richardson P."/>
        </authorList>
    </citation>
    <scope>NUCLEOTIDE SEQUENCE [LARGE SCALE GENOMIC DNA]</scope>
    <source>
        <strain evidence="1">Nankai-3</strain>
    </source>
</reference>
<evidence type="ECO:0000313" key="1">
    <source>
        <dbReference type="EMBL" id="ABR56750.1"/>
    </source>
</evidence>
<organism evidence="1 2">
    <name type="scientific">Methanococcus aeolicus (strain ATCC BAA-1280 / DSM 17508 / OCM 812 / Nankai-3)</name>
    <dbReference type="NCBI Taxonomy" id="419665"/>
    <lineage>
        <taxon>Archaea</taxon>
        <taxon>Methanobacteriati</taxon>
        <taxon>Methanobacteriota</taxon>
        <taxon>Methanomada group</taxon>
        <taxon>Methanococci</taxon>
        <taxon>Methanococcales</taxon>
        <taxon>Methanococcaceae</taxon>
        <taxon>Methanococcus</taxon>
    </lineage>
</organism>